<accession>A0A9W7BVB5</accession>
<dbReference type="Pfam" id="PF10373">
    <property type="entry name" value="EST1_DNA_bind"/>
    <property type="match status" value="1"/>
</dbReference>
<feature type="compositionally biased region" description="Pro residues" evidence="1">
    <location>
        <begin position="655"/>
        <end position="677"/>
    </location>
</feature>
<dbReference type="InterPro" id="IPR019458">
    <property type="entry name" value="Est1-like_N"/>
</dbReference>
<protein>
    <submittedName>
        <fullName evidence="4">Uncharacterized protein</fullName>
    </submittedName>
</protein>
<comment type="caution">
    <text evidence="4">The sequence shown here is derived from an EMBL/GenBank/DDBJ whole genome shotgun (WGS) entry which is preliminary data.</text>
</comment>
<dbReference type="Proteomes" id="UP001165085">
    <property type="component" value="Unassembled WGS sequence"/>
</dbReference>
<evidence type="ECO:0000256" key="1">
    <source>
        <dbReference type="SAM" id="MobiDB-lite"/>
    </source>
</evidence>
<gene>
    <name evidence="4" type="ORF">TrST_g7460</name>
</gene>
<sequence length="733" mass="80903">MSTDDPEQNWVEGQKLEKEMDRLKKKEGKLSGSELQQCRANIKAKRLKLLGIASALIMKSPQFSHINSVTTIMWRKCFYDYISTQRSKSKQPEGLATYKKTLSESIQFYNYVIEKLEEKLKSSGPNSNDSQRSSLGQSVDSVPSLSPAPISPCSLCLHRLYISLGDLCRYTGGLSSPPDFSSSEDAYIASIKHLPISGNSYNQLGVIHQLKGTYLNALFYYALATNVPEKFETAANNFKRCWQSSVKKNVQKVNTGRYILSRFITFAGRFVCTNEEDSYDSTVDVEETELKEFFSRAVRELMFSEGVLTKVLTLSIHVLSCDEDRFGNFFRNFLLQMAVGVNNSVSKIVKVKEGKNLNPTARKSKIIKFLPTFWVALWYFKGCEEGCRGEERVKGFEEEDWNVLCTLFNGLKSLDLHQGSGISKTYVKELFELRAYEPLAAWKEAQLAMHAVKPCEDDEANTRRVKSVLEFADWAVQKGFVSKDEAGDYAYNPGGAGARGSQPRFVYTAESKMEVENGGETEIVTEMVKLGEEGEAGEEGEDEDEDEEEHIVFKPDNDDVGGGEGTGGGGGGGGGRGEDEGDVEPFGANDDDDDDTRTTRNLNFNNEEEIAGVPLIVPSIGGSVPPPPGFSPVAPPPGLFNPPNTNTSSSVSTLPLPPPPLPSLPPPASSPLPPNPFHPATKNPFHIPENGLKRDFNNLDLDNTENNAAATRGPNKRKEIPNTKNPFVAKGIW</sequence>
<dbReference type="EMBL" id="BRXY01000413">
    <property type="protein sequence ID" value="GMH93413.1"/>
    <property type="molecule type" value="Genomic_DNA"/>
</dbReference>
<evidence type="ECO:0000313" key="4">
    <source>
        <dbReference type="EMBL" id="GMH93413.1"/>
    </source>
</evidence>
<feature type="compositionally biased region" description="Polar residues" evidence="1">
    <location>
        <begin position="700"/>
        <end position="709"/>
    </location>
</feature>
<dbReference type="GO" id="GO:0070034">
    <property type="term" value="F:telomerase RNA binding"/>
    <property type="evidence" value="ECO:0007669"/>
    <property type="project" value="TreeGrafter"/>
</dbReference>
<dbReference type="InterPro" id="IPR011990">
    <property type="entry name" value="TPR-like_helical_dom_sf"/>
</dbReference>
<dbReference type="GO" id="GO:0005697">
    <property type="term" value="C:telomerase holoenzyme complex"/>
    <property type="evidence" value="ECO:0007669"/>
    <property type="project" value="TreeGrafter"/>
</dbReference>
<reference evidence="5" key="1">
    <citation type="journal article" date="2023" name="Commun. Biol.">
        <title>Genome analysis of Parmales, the sister group of diatoms, reveals the evolutionary specialization of diatoms from phago-mixotrophs to photoautotrophs.</title>
        <authorList>
            <person name="Ban H."/>
            <person name="Sato S."/>
            <person name="Yoshikawa S."/>
            <person name="Yamada K."/>
            <person name="Nakamura Y."/>
            <person name="Ichinomiya M."/>
            <person name="Sato N."/>
            <person name="Blanc-Mathieu R."/>
            <person name="Endo H."/>
            <person name="Kuwata A."/>
            <person name="Ogata H."/>
        </authorList>
    </citation>
    <scope>NUCLEOTIDE SEQUENCE [LARGE SCALE GENOMIC DNA]</scope>
    <source>
        <strain evidence="5">NIES 3701</strain>
    </source>
</reference>
<evidence type="ECO:0000313" key="5">
    <source>
        <dbReference type="Proteomes" id="UP001165085"/>
    </source>
</evidence>
<dbReference type="InterPro" id="IPR018834">
    <property type="entry name" value="DNA/RNA-bd_Est1-type"/>
</dbReference>
<dbReference type="InterPro" id="IPR045153">
    <property type="entry name" value="Est1/Ebs1-like"/>
</dbReference>
<feature type="domain" description="Telomerase activating protein Est1-like N-terminal" evidence="3">
    <location>
        <begin position="69"/>
        <end position="171"/>
    </location>
</feature>
<evidence type="ECO:0000259" key="2">
    <source>
        <dbReference type="Pfam" id="PF10373"/>
    </source>
</evidence>
<dbReference type="SUPFAM" id="SSF48452">
    <property type="entry name" value="TPR-like"/>
    <property type="match status" value="1"/>
</dbReference>
<proteinExistence type="predicted"/>
<dbReference type="GO" id="GO:0000184">
    <property type="term" value="P:nuclear-transcribed mRNA catabolic process, nonsense-mediated decay"/>
    <property type="evidence" value="ECO:0007669"/>
    <property type="project" value="TreeGrafter"/>
</dbReference>
<feature type="compositionally biased region" description="Acidic residues" evidence="1">
    <location>
        <begin position="579"/>
        <end position="595"/>
    </location>
</feature>
<feature type="domain" description="DNA/RNA-binding" evidence="2">
    <location>
        <begin position="191"/>
        <end position="241"/>
    </location>
</feature>
<dbReference type="OrthoDB" id="5920073at2759"/>
<dbReference type="AlphaFoldDB" id="A0A9W7BVB5"/>
<feature type="compositionally biased region" description="Gly residues" evidence="1">
    <location>
        <begin position="560"/>
        <end position="575"/>
    </location>
</feature>
<feature type="compositionally biased region" description="Pro residues" evidence="1">
    <location>
        <begin position="624"/>
        <end position="640"/>
    </location>
</feature>
<name>A0A9W7BVB5_9STRA</name>
<feature type="compositionally biased region" description="Acidic residues" evidence="1">
    <location>
        <begin position="533"/>
        <end position="549"/>
    </location>
</feature>
<feature type="region of interest" description="Disordered" evidence="1">
    <location>
        <begin position="531"/>
        <end position="606"/>
    </location>
</feature>
<keyword evidence="5" id="KW-1185">Reference proteome</keyword>
<dbReference type="GO" id="GO:0042162">
    <property type="term" value="F:telomeric DNA binding"/>
    <property type="evidence" value="ECO:0007669"/>
    <property type="project" value="TreeGrafter"/>
</dbReference>
<dbReference type="PANTHER" id="PTHR15696">
    <property type="entry name" value="SMG-7 SUPPRESSOR WITH MORPHOLOGICAL EFFECT ON GENITALIA PROTEIN 7"/>
    <property type="match status" value="1"/>
</dbReference>
<organism evidence="4 5">
    <name type="scientific">Triparma strigata</name>
    <dbReference type="NCBI Taxonomy" id="1606541"/>
    <lineage>
        <taxon>Eukaryota</taxon>
        <taxon>Sar</taxon>
        <taxon>Stramenopiles</taxon>
        <taxon>Ochrophyta</taxon>
        <taxon>Bolidophyceae</taxon>
        <taxon>Parmales</taxon>
        <taxon>Triparmaceae</taxon>
        <taxon>Triparma</taxon>
    </lineage>
</organism>
<feature type="compositionally biased region" description="Low complexity" evidence="1">
    <location>
        <begin position="641"/>
        <end position="654"/>
    </location>
</feature>
<feature type="region of interest" description="Disordered" evidence="1">
    <location>
        <begin position="620"/>
        <end position="733"/>
    </location>
</feature>
<dbReference type="Gene3D" id="1.25.40.10">
    <property type="entry name" value="Tetratricopeptide repeat domain"/>
    <property type="match status" value="1"/>
</dbReference>
<dbReference type="PANTHER" id="PTHR15696:SF0">
    <property type="entry name" value="TELOMERASE-BINDING PROTEIN EST1A"/>
    <property type="match status" value="1"/>
</dbReference>
<dbReference type="Pfam" id="PF10374">
    <property type="entry name" value="EST1"/>
    <property type="match status" value="1"/>
</dbReference>
<evidence type="ECO:0000259" key="3">
    <source>
        <dbReference type="Pfam" id="PF10374"/>
    </source>
</evidence>